<dbReference type="PROSITE" id="PS50263">
    <property type="entry name" value="CN_HYDROLASE"/>
    <property type="match status" value="1"/>
</dbReference>
<proteinExistence type="predicted"/>
<dbReference type="Gene3D" id="3.60.110.10">
    <property type="entry name" value="Carbon-nitrogen hydrolase"/>
    <property type="match status" value="1"/>
</dbReference>
<organism evidence="2 3">
    <name type="scientific">Sodalis glossinidius (strain morsitans)</name>
    <dbReference type="NCBI Taxonomy" id="343509"/>
    <lineage>
        <taxon>Bacteria</taxon>
        <taxon>Pseudomonadati</taxon>
        <taxon>Pseudomonadota</taxon>
        <taxon>Gammaproteobacteria</taxon>
        <taxon>Enterobacterales</taxon>
        <taxon>Bruguierivoracaceae</taxon>
        <taxon>Sodalis</taxon>
    </lineage>
</organism>
<evidence type="ECO:0000313" key="3">
    <source>
        <dbReference type="Proteomes" id="UP000245838"/>
    </source>
</evidence>
<dbReference type="EMBL" id="LN854558">
    <property type="protein sequence ID" value="CRL46849.1"/>
    <property type="molecule type" value="Genomic_DNA"/>
</dbReference>
<feature type="domain" description="CN hydrolase" evidence="1">
    <location>
        <begin position="1"/>
        <end position="97"/>
    </location>
</feature>
<accession>A0A193QNP9</accession>
<dbReference type="SUPFAM" id="SSF56317">
    <property type="entry name" value="Carbon-nitrogen hydrolase"/>
    <property type="match status" value="1"/>
</dbReference>
<sequence length="124" mass="14170">MVCYDIGFPEVARIFAMNNVQILFVPAVWPEYAIDIWNINCAARALENGIYLAAVNRWGKEADTRMFGGSKIVSPEGNTMILVSEKGEDIIFFNIDLALQAKTRIALPYLKDMRVSFYKEHYKE</sequence>
<dbReference type="Proteomes" id="UP000245838">
    <property type="component" value="Plasmid psg1"/>
</dbReference>
<dbReference type="RefSeq" id="WP_050747955.1">
    <property type="nucleotide sequence ID" value="NC_007713.1"/>
</dbReference>
<evidence type="ECO:0000259" key="1">
    <source>
        <dbReference type="PROSITE" id="PS50263"/>
    </source>
</evidence>
<dbReference type="PANTHER" id="PTHR23088">
    <property type="entry name" value="NITRILASE-RELATED"/>
    <property type="match status" value="1"/>
</dbReference>
<dbReference type="Pfam" id="PF00795">
    <property type="entry name" value="CN_hydrolase"/>
    <property type="match status" value="1"/>
</dbReference>
<gene>
    <name evidence="2" type="ORF">SGGMMB4_05815</name>
</gene>
<dbReference type="AlphaFoldDB" id="A0A193QNP9"/>
<geneLocation type="plasmid" evidence="3">
    <name>psg1</name>
</geneLocation>
<evidence type="ECO:0000313" key="2">
    <source>
        <dbReference type="EMBL" id="CRL46849.1"/>
    </source>
</evidence>
<dbReference type="PANTHER" id="PTHR23088:SF27">
    <property type="entry name" value="DEAMINATED GLUTATHIONE AMIDASE"/>
    <property type="match status" value="1"/>
</dbReference>
<dbReference type="InterPro" id="IPR003010">
    <property type="entry name" value="C-N_Hydrolase"/>
</dbReference>
<reference evidence="3" key="1">
    <citation type="submission" date="2015-05" db="EMBL/GenBank/DDBJ databases">
        <authorList>
            <person name="Goodhead I."/>
        </authorList>
    </citation>
    <scope>NUCLEOTIDE SEQUENCE [LARGE SCALE GENOMIC DNA]</scope>
    <source>
        <strain evidence="3">morsitans</strain>
        <plasmid evidence="3">psg1</plasmid>
    </source>
</reference>
<dbReference type="InterPro" id="IPR036526">
    <property type="entry name" value="C-N_Hydrolase_sf"/>
</dbReference>
<protein>
    <submittedName>
        <fullName evidence="2">2-oxoglutaramate amidase</fullName>
    </submittedName>
</protein>
<name>A0A193QNP9_SODGM</name>